<sequence>MKCFVAVNEKRDAGIADGARTMVSYFEIEIVKDRLNFLERAGDGNTRLLLEFMEKLGVRLKPEVDSPCG</sequence>
<name>A0AAT9LCC8_9FIRM</name>
<protein>
    <submittedName>
        <fullName evidence="1">Uncharacterized protein</fullName>
    </submittedName>
</protein>
<dbReference type="EMBL" id="CP062796">
    <property type="protein sequence ID" value="QUL98771.1"/>
    <property type="molecule type" value="Genomic_DNA"/>
</dbReference>
<reference evidence="1" key="1">
    <citation type="submission" date="2020-10" db="EMBL/GenBank/DDBJ databases">
        <authorList>
            <person name="Kadnikov V."/>
            <person name="Beletsky A.V."/>
            <person name="Mardanov A.V."/>
            <person name="Karnachuk O.V."/>
            <person name="Ravin N.V."/>
        </authorList>
    </citation>
    <scope>NUCLEOTIDE SEQUENCE</scope>
    <source>
        <strain evidence="1">Bu02</strain>
    </source>
</reference>
<proteinExistence type="predicted"/>
<organism evidence="1">
    <name type="scientific">Candidatus Fermentithermobacillus carboniphilus</name>
    <dbReference type="NCBI Taxonomy" id="3085328"/>
    <lineage>
        <taxon>Bacteria</taxon>
        <taxon>Bacillati</taxon>
        <taxon>Bacillota</taxon>
        <taxon>Candidatus Fermentithermobacillia</taxon>
        <taxon>Candidatus Fermentithermobacillales</taxon>
        <taxon>Candidatus Fermentithermobacillaceae</taxon>
        <taxon>Candidatus Fermentithermobacillus</taxon>
    </lineage>
</organism>
<dbReference type="KEGG" id="fcz:IMF26_01440"/>
<gene>
    <name evidence="1" type="ORF">IMF26_01440</name>
</gene>
<evidence type="ECO:0000313" key="1">
    <source>
        <dbReference type="EMBL" id="QUL98771.1"/>
    </source>
</evidence>
<reference evidence="1" key="2">
    <citation type="journal article" date="2023" name="Biology">
        <title>Prokaryotic Life Associated with Coal-Fire Gas Vents Revealed by Metagenomics.</title>
        <authorList>
            <person name="Kadnikov V.V."/>
            <person name="Mardanov A.V."/>
            <person name="Beletsky A.V."/>
            <person name="Karnachuk O.V."/>
            <person name="Ravin N.V."/>
        </authorList>
    </citation>
    <scope>NUCLEOTIDE SEQUENCE</scope>
    <source>
        <strain evidence="1">Bu02</strain>
    </source>
</reference>
<accession>A0AAT9LCC8</accession>
<dbReference type="AlphaFoldDB" id="A0AAT9LCC8"/>